<dbReference type="AlphaFoldDB" id="A0A975HLU3"/>
<evidence type="ECO:0000313" key="7">
    <source>
        <dbReference type="Proteomes" id="UP000664904"/>
    </source>
</evidence>
<feature type="domain" description="Type III secretion system flagellar brake protein YcgR PilZN" evidence="5">
    <location>
        <begin position="19"/>
        <end position="107"/>
    </location>
</feature>
<evidence type="ECO:0000256" key="3">
    <source>
        <dbReference type="ARBA" id="ARBA00023143"/>
    </source>
</evidence>
<reference evidence="6" key="1">
    <citation type="submission" date="2021-03" db="EMBL/GenBank/DDBJ databases">
        <title>Complete Genome of Pseudoalteromonas xiamenensis STKMTI.2, a new potential marine bacterium producing anti-Vibrio compounds.</title>
        <authorList>
            <person name="Handayani D.P."/>
            <person name="Isnansetyo A."/>
            <person name="Istiqomah I."/>
            <person name="Jumina J."/>
        </authorList>
    </citation>
    <scope>NUCLEOTIDE SEQUENCE</scope>
    <source>
        <strain evidence="6">STKMTI.2</strain>
    </source>
</reference>
<dbReference type="KEGG" id="pxi:J5O05_10230"/>
<evidence type="ECO:0000313" key="6">
    <source>
        <dbReference type="EMBL" id="QTH70390.1"/>
    </source>
</evidence>
<keyword evidence="6" id="KW-0966">Cell projection</keyword>
<accession>A0A975HLU3</accession>
<dbReference type="InterPro" id="IPR009926">
    <property type="entry name" value="T3SS_YcgR_PilZN"/>
</dbReference>
<gene>
    <name evidence="6" type="ORF">J5O05_10230</name>
</gene>
<keyword evidence="3" id="KW-0975">Bacterial flagellum</keyword>
<keyword evidence="6" id="KW-0282">Flagellum</keyword>
<dbReference type="RefSeq" id="WP_208841985.1">
    <property type="nucleotide sequence ID" value="NZ_CP072133.1"/>
</dbReference>
<evidence type="ECO:0000256" key="1">
    <source>
        <dbReference type="ARBA" id="ARBA00022636"/>
    </source>
</evidence>
<dbReference type="Gene3D" id="2.30.110.10">
    <property type="entry name" value="Electron Transport, Fmn-binding Protein, Chain A"/>
    <property type="match status" value="1"/>
</dbReference>
<evidence type="ECO:0000256" key="2">
    <source>
        <dbReference type="ARBA" id="ARBA00022741"/>
    </source>
</evidence>
<feature type="domain" description="PilZ" evidence="4">
    <location>
        <begin position="115"/>
        <end position="215"/>
    </location>
</feature>
<dbReference type="SUPFAM" id="SSF141371">
    <property type="entry name" value="PilZ domain-like"/>
    <property type="match status" value="2"/>
</dbReference>
<protein>
    <submittedName>
        <fullName evidence="6">Flagellar brake protein</fullName>
    </submittedName>
</protein>
<dbReference type="Proteomes" id="UP000664904">
    <property type="component" value="Chromosome"/>
</dbReference>
<keyword evidence="7" id="KW-1185">Reference proteome</keyword>
<dbReference type="Gene3D" id="2.40.10.220">
    <property type="entry name" value="predicted glycosyltransferase like domains"/>
    <property type="match status" value="1"/>
</dbReference>
<keyword evidence="2" id="KW-0547">Nucleotide-binding</keyword>
<dbReference type="InterPro" id="IPR012349">
    <property type="entry name" value="Split_barrel_FMN-bd"/>
</dbReference>
<name>A0A975HLU3_9GAMM</name>
<organism evidence="6 7">
    <name type="scientific">Pseudoalteromonas xiamenensis</name>
    <dbReference type="NCBI Taxonomy" id="882626"/>
    <lineage>
        <taxon>Bacteria</taxon>
        <taxon>Pseudomonadati</taxon>
        <taxon>Pseudomonadota</taxon>
        <taxon>Gammaproteobacteria</taxon>
        <taxon>Alteromonadales</taxon>
        <taxon>Pseudoalteromonadaceae</taxon>
        <taxon>Pseudoalteromonas</taxon>
    </lineage>
</organism>
<keyword evidence="6" id="KW-0969">Cilium</keyword>
<dbReference type="EMBL" id="CP072133">
    <property type="protein sequence ID" value="QTH70390.1"/>
    <property type="molecule type" value="Genomic_DNA"/>
</dbReference>
<dbReference type="GO" id="GO:0035438">
    <property type="term" value="F:cyclic-di-GMP binding"/>
    <property type="evidence" value="ECO:0007669"/>
    <property type="project" value="InterPro"/>
</dbReference>
<evidence type="ECO:0000259" key="5">
    <source>
        <dbReference type="Pfam" id="PF12945"/>
    </source>
</evidence>
<evidence type="ECO:0000259" key="4">
    <source>
        <dbReference type="Pfam" id="PF07238"/>
    </source>
</evidence>
<dbReference type="Pfam" id="PF07238">
    <property type="entry name" value="PilZ"/>
    <property type="match status" value="1"/>
</dbReference>
<keyword evidence="1" id="KW-0973">c-di-GMP</keyword>
<dbReference type="Pfam" id="PF12945">
    <property type="entry name" value="PilZNR"/>
    <property type="match status" value="1"/>
</dbReference>
<sequence>MLKTEVAGSKAHLNKIVAGSLIDVEILMPATSKRVKTEFVGLLEGQFIVLNHPNPKRLGAALDYIKEGAQVIVRALLEQSGGQIIAFKAHIKSVTVHPARLIFIHFPESVQLIKLRNHTRIPTLIPATFCIPNYNTLGVIKDISLKGLQLHVQEPHVPEDLKETLCSIKLTGKDEEHITLQGQVCSIKQESVTTHLGIKLLCEQSKIENVLKDYLIDLSVIELTEVV</sequence>
<proteinExistence type="predicted"/>
<dbReference type="InterPro" id="IPR009875">
    <property type="entry name" value="PilZ_domain"/>
</dbReference>